<sequence>MAYEMEEIQQSQEIFYLLLKEHEIKEENEKELFRVYTQNNHVMNLVKSQATAAESQVERYGDVIYLIPKEENEYLGFTKQELKAQLCRSNATDKDYYLSQFVILVLLTEFYDGQGSSSKSREYMKVGELLNLVSDYLVEAGENMEPEEEEKTGLAFINMLEAYSALRSDEHGSKARTTKEGFVYHVLQFLQKQGLIHYVERDEMIMTTKKLDRFMDWNLLNQNHYDRVQKVLAVWKEDDNE</sequence>
<evidence type="ECO:0000313" key="1">
    <source>
        <dbReference type="EMBL" id="MBC8556306.1"/>
    </source>
</evidence>
<keyword evidence="2" id="KW-1185">Reference proteome</keyword>
<protein>
    <submittedName>
        <fullName evidence="1">Uncharacterized protein</fullName>
    </submittedName>
</protein>
<dbReference type="InterPro" id="IPR045707">
    <property type="entry name" value="DUF6063"/>
</dbReference>
<organism evidence="1 2">
    <name type="scientific">Jutongia hominis</name>
    <dbReference type="NCBI Taxonomy" id="2763664"/>
    <lineage>
        <taxon>Bacteria</taxon>
        <taxon>Bacillati</taxon>
        <taxon>Bacillota</taxon>
        <taxon>Clostridia</taxon>
        <taxon>Lachnospirales</taxon>
        <taxon>Lachnospiraceae</taxon>
        <taxon>Jutongia</taxon>
    </lineage>
</organism>
<proteinExistence type="predicted"/>
<accession>A0ABR7MR81</accession>
<dbReference type="RefSeq" id="WP_249302341.1">
    <property type="nucleotide sequence ID" value="NZ_JACRSW010000001.1"/>
</dbReference>
<gene>
    <name evidence="1" type="ORF">H8700_01020</name>
</gene>
<dbReference type="Proteomes" id="UP000637513">
    <property type="component" value="Unassembled WGS sequence"/>
</dbReference>
<comment type="caution">
    <text evidence="1">The sequence shown here is derived from an EMBL/GenBank/DDBJ whole genome shotgun (WGS) entry which is preliminary data.</text>
</comment>
<evidence type="ECO:0000313" key="2">
    <source>
        <dbReference type="Proteomes" id="UP000637513"/>
    </source>
</evidence>
<dbReference type="EMBL" id="JACRSW010000001">
    <property type="protein sequence ID" value="MBC8556306.1"/>
    <property type="molecule type" value="Genomic_DNA"/>
</dbReference>
<name>A0ABR7MR81_9FIRM</name>
<dbReference type="Pfam" id="PF19539">
    <property type="entry name" value="DUF6063"/>
    <property type="match status" value="1"/>
</dbReference>
<reference evidence="1 2" key="1">
    <citation type="submission" date="2020-08" db="EMBL/GenBank/DDBJ databases">
        <title>Genome public.</title>
        <authorList>
            <person name="Liu C."/>
            <person name="Sun Q."/>
        </authorList>
    </citation>
    <scope>NUCLEOTIDE SEQUENCE [LARGE SCALE GENOMIC DNA]</scope>
    <source>
        <strain evidence="1 2">BX3</strain>
    </source>
</reference>